<organism evidence="2 3">
    <name type="scientific">Cladophialophora chaetospira</name>
    <dbReference type="NCBI Taxonomy" id="386627"/>
    <lineage>
        <taxon>Eukaryota</taxon>
        <taxon>Fungi</taxon>
        <taxon>Dikarya</taxon>
        <taxon>Ascomycota</taxon>
        <taxon>Pezizomycotina</taxon>
        <taxon>Eurotiomycetes</taxon>
        <taxon>Chaetothyriomycetidae</taxon>
        <taxon>Chaetothyriales</taxon>
        <taxon>Herpotrichiellaceae</taxon>
        <taxon>Cladophialophora</taxon>
    </lineage>
</organism>
<comment type="caution">
    <text evidence="2">The sequence shown here is derived from an EMBL/GenBank/DDBJ whole genome shotgun (WGS) entry which is preliminary data.</text>
</comment>
<evidence type="ECO:0000313" key="3">
    <source>
        <dbReference type="Proteomes" id="UP001172673"/>
    </source>
</evidence>
<reference evidence="2" key="1">
    <citation type="submission" date="2022-10" db="EMBL/GenBank/DDBJ databases">
        <title>Culturing micro-colonial fungi from biological soil crusts in the Mojave desert and describing Neophaeococcomyces mojavensis, and introducing the new genera and species Taxawa tesnikishii.</title>
        <authorList>
            <person name="Kurbessoian T."/>
            <person name="Stajich J.E."/>
        </authorList>
    </citation>
    <scope>NUCLEOTIDE SEQUENCE</scope>
    <source>
        <strain evidence="2">TK_41</strain>
    </source>
</reference>
<evidence type="ECO:0000313" key="2">
    <source>
        <dbReference type="EMBL" id="KAJ9606849.1"/>
    </source>
</evidence>
<accession>A0AA39CFZ3</accession>
<dbReference type="EMBL" id="JAPDRK010000013">
    <property type="protein sequence ID" value="KAJ9606849.1"/>
    <property type="molecule type" value="Genomic_DNA"/>
</dbReference>
<evidence type="ECO:0000256" key="1">
    <source>
        <dbReference type="SAM" id="Coils"/>
    </source>
</evidence>
<protein>
    <submittedName>
        <fullName evidence="2">Uncharacterized protein</fullName>
    </submittedName>
</protein>
<sequence length="238" mass="27473">MGFFLCFQRLCGFRKRQPVPALRSQIPEKRAHNLPSPDQIYQPYLPMSANKTYCMYLQADGIDNEPKLVDTYLDKTLKNSVISEHTARETHAEVTMIPRPISLQDDRGRQHLCHASITVTWYLKGKQKVTPPQETFYILEETDDDIPVRLRGDIEPSLQLAAGQVDVNDLYVQQTERETKRMSSMCPGRATLRALTNIAEGKKEQKKYEEVEKAKRDKEKEVREAALMAKYKSQVKKK</sequence>
<name>A0AA39CFZ3_9EURO</name>
<feature type="coiled-coil region" evidence="1">
    <location>
        <begin position="201"/>
        <end position="228"/>
    </location>
</feature>
<gene>
    <name evidence="2" type="ORF">H2200_008859</name>
</gene>
<dbReference type="AlphaFoldDB" id="A0AA39CFZ3"/>
<keyword evidence="3" id="KW-1185">Reference proteome</keyword>
<proteinExistence type="predicted"/>
<keyword evidence="1" id="KW-0175">Coiled coil</keyword>
<dbReference type="Proteomes" id="UP001172673">
    <property type="component" value="Unassembled WGS sequence"/>
</dbReference>